<keyword evidence="7" id="KW-1185">Reference proteome</keyword>
<dbReference type="InterPro" id="IPR036864">
    <property type="entry name" value="Zn2-C6_fun-type_DNA-bd_sf"/>
</dbReference>
<comment type="caution">
    <text evidence="6">The sequence shown here is derived from an EMBL/GenBank/DDBJ whole genome shotgun (WGS) entry which is preliminary data.</text>
</comment>
<feature type="compositionally biased region" description="Gly residues" evidence="4">
    <location>
        <begin position="108"/>
        <end position="133"/>
    </location>
</feature>
<organism evidence="6 7">
    <name type="scientific">Friedmanniomyces endolithicus</name>
    <dbReference type="NCBI Taxonomy" id="329885"/>
    <lineage>
        <taxon>Eukaryota</taxon>
        <taxon>Fungi</taxon>
        <taxon>Dikarya</taxon>
        <taxon>Ascomycota</taxon>
        <taxon>Pezizomycotina</taxon>
        <taxon>Dothideomycetes</taxon>
        <taxon>Dothideomycetidae</taxon>
        <taxon>Mycosphaerellales</taxon>
        <taxon>Teratosphaeriaceae</taxon>
        <taxon>Friedmanniomyces</taxon>
    </lineage>
</organism>
<evidence type="ECO:0000313" key="7">
    <source>
        <dbReference type="Proteomes" id="UP001175353"/>
    </source>
</evidence>
<dbReference type="PANTHER" id="PTHR31001">
    <property type="entry name" value="UNCHARACTERIZED TRANSCRIPTIONAL REGULATORY PROTEIN"/>
    <property type="match status" value="1"/>
</dbReference>
<evidence type="ECO:0000256" key="3">
    <source>
        <dbReference type="ARBA" id="ARBA00023242"/>
    </source>
</evidence>
<dbReference type="Pfam" id="PF04082">
    <property type="entry name" value="Fungal_trans"/>
    <property type="match status" value="1"/>
</dbReference>
<evidence type="ECO:0000256" key="2">
    <source>
        <dbReference type="ARBA" id="ARBA00022723"/>
    </source>
</evidence>
<evidence type="ECO:0000256" key="4">
    <source>
        <dbReference type="SAM" id="MobiDB-lite"/>
    </source>
</evidence>
<evidence type="ECO:0000313" key="6">
    <source>
        <dbReference type="EMBL" id="KAK0965992.1"/>
    </source>
</evidence>
<dbReference type="CDD" id="cd12148">
    <property type="entry name" value="fungal_TF_MHR"/>
    <property type="match status" value="1"/>
</dbReference>
<feature type="region of interest" description="Disordered" evidence="4">
    <location>
        <begin position="596"/>
        <end position="615"/>
    </location>
</feature>
<feature type="region of interest" description="Disordered" evidence="4">
    <location>
        <begin position="102"/>
        <end position="138"/>
    </location>
</feature>
<sequence length="691" mass="75408">MNPDIPSAPLTAPTAIPRNPRNPQNPQPKAAPNNKRDNHTPSCAICQRRKVKCNRVWPCGPCQKTGLECEFRAVNPHGRKRVRRSLGEGDGLTDQHLWAAGASPGEVDVGGAGTAGGTPGAGRGIDSGFGRGVLGDSTHETDTIDVAGGFPDGDNSHQRESHFVFGRDRNQTAHLLPQPVQPPANHVVQLWQTYLTNVDPIWKIVHAPTLQQTVLGQIGKPDIPSSMQALTSAILFVSAVSLQDDECEALLQTSRADLINGYRQATKDTLSAAAFVTTTDLAVLQAFVIYLVALLSLGETSFVWSMTGLAIRIARTLNLTQDGSKLNLPPFESEMRRRLWWALVYLEARTSEMVGQNGGSLAQHHDVHLPANLNDSELFQDMQHLPESRPDATEMVYVLLKITGLSILSGTPDTGTSAQTWRKLHSASVPTAEKADIVETLEHRIQEGILRFCDPTIHLQALTLNSAQTFPTKMRLIANIPHRRDELQAPSSNGYSENLFQLSLKLMRLQLDLFTNPSLRRWKWHWKGDFQWYALAELVRQTRLLSPGDEAREAWALLQEVFNKVVPALEVAPLKCRLLGALRGLLQRHGPRASTAGEAQSAVSSIVDGTPDDAITTSTPGRGRVWRFSTGLGSRPHSALLPGMGSVLTPSPAREQTVGSGAGLEDTAMATDLDAIDWAEFDRLTSELCGQ</sequence>
<dbReference type="GO" id="GO:0000981">
    <property type="term" value="F:DNA-binding transcription factor activity, RNA polymerase II-specific"/>
    <property type="evidence" value="ECO:0007669"/>
    <property type="project" value="InterPro"/>
</dbReference>
<dbReference type="Pfam" id="PF00172">
    <property type="entry name" value="Zn_clus"/>
    <property type="match status" value="1"/>
</dbReference>
<dbReference type="GO" id="GO:0008270">
    <property type="term" value="F:zinc ion binding"/>
    <property type="evidence" value="ECO:0007669"/>
    <property type="project" value="InterPro"/>
</dbReference>
<dbReference type="GO" id="GO:0003677">
    <property type="term" value="F:DNA binding"/>
    <property type="evidence" value="ECO:0007669"/>
    <property type="project" value="InterPro"/>
</dbReference>
<name>A0AAN6K5L9_9PEZI</name>
<dbReference type="GO" id="GO:0006351">
    <property type="term" value="P:DNA-templated transcription"/>
    <property type="evidence" value="ECO:0007669"/>
    <property type="project" value="InterPro"/>
</dbReference>
<dbReference type="GO" id="GO:0005634">
    <property type="term" value="C:nucleus"/>
    <property type="evidence" value="ECO:0007669"/>
    <property type="project" value="UniProtKB-SubCell"/>
</dbReference>
<keyword evidence="3" id="KW-0539">Nucleus</keyword>
<dbReference type="Proteomes" id="UP001175353">
    <property type="component" value="Unassembled WGS sequence"/>
</dbReference>
<dbReference type="InterPro" id="IPR001138">
    <property type="entry name" value="Zn2Cys6_DnaBD"/>
</dbReference>
<feature type="compositionally biased region" description="Low complexity" evidence="4">
    <location>
        <begin position="17"/>
        <end position="33"/>
    </location>
</feature>
<dbReference type="SMART" id="SM00066">
    <property type="entry name" value="GAL4"/>
    <property type="match status" value="1"/>
</dbReference>
<dbReference type="PANTHER" id="PTHR31001:SF85">
    <property type="entry name" value="ZN(II)2CYS6 TRANSCRIPTION FACTOR (EUROFUNG)"/>
    <property type="match status" value="1"/>
</dbReference>
<feature type="region of interest" description="Disordered" evidence="4">
    <location>
        <begin position="1"/>
        <end position="41"/>
    </location>
</feature>
<dbReference type="InterPro" id="IPR007219">
    <property type="entry name" value="XnlR_reg_dom"/>
</dbReference>
<dbReference type="SMART" id="SM00906">
    <property type="entry name" value="Fungal_trans"/>
    <property type="match status" value="1"/>
</dbReference>
<keyword evidence="2" id="KW-0479">Metal-binding</keyword>
<reference evidence="6" key="1">
    <citation type="submission" date="2023-06" db="EMBL/GenBank/DDBJ databases">
        <title>Black Yeasts Isolated from many extreme environments.</title>
        <authorList>
            <person name="Coleine C."/>
            <person name="Stajich J.E."/>
            <person name="Selbmann L."/>
        </authorList>
    </citation>
    <scope>NUCLEOTIDE SEQUENCE</scope>
    <source>
        <strain evidence="6">CCFEE 5200</strain>
    </source>
</reference>
<dbReference type="EMBL" id="JAUJLE010000236">
    <property type="protein sequence ID" value="KAK0965992.1"/>
    <property type="molecule type" value="Genomic_DNA"/>
</dbReference>
<evidence type="ECO:0000256" key="1">
    <source>
        <dbReference type="ARBA" id="ARBA00004123"/>
    </source>
</evidence>
<gene>
    <name evidence="6" type="ORF">LTR91_017727</name>
</gene>
<accession>A0AAN6K5L9</accession>
<dbReference type="AlphaFoldDB" id="A0AAN6K5L9"/>
<dbReference type="CDD" id="cd00067">
    <property type="entry name" value="GAL4"/>
    <property type="match status" value="1"/>
</dbReference>
<protein>
    <recommendedName>
        <fullName evidence="5">Zn(2)-C6 fungal-type domain-containing protein</fullName>
    </recommendedName>
</protein>
<comment type="subcellular location">
    <subcellularLocation>
        <location evidence="1">Nucleus</location>
    </subcellularLocation>
</comment>
<feature type="domain" description="Zn(2)-C6 fungal-type" evidence="5">
    <location>
        <begin position="42"/>
        <end position="71"/>
    </location>
</feature>
<evidence type="ECO:0000259" key="5">
    <source>
        <dbReference type="PROSITE" id="PS50048"/>
    </source>
</evidence>
<proteinExistence type="predicted"/>
<dbReference type="Gene3D" id="4.10.240.10">
    <property type="entry name" value="Zn(2)-C6 fungal-type DNA-binding domain"/>
    <property type="match status" value="1"/>
</dbReference>
<dbReference type="PROSITE" id="PS50048">
    <property type="entry name" value="ZN2_CY6_FUNGAL_2"/>
    <property type="match status" value="1"/>
</dbReference>
<dbReference type="InterPro" id="IPR050613">
    <property type="entry name" value="Sec_Metabolite_Reg"/>
</dbReference>
<dbReference type="SUPFAM" id="SSF57701">
    <property type="entry name" value="Zn2/Cys6 DNA-binding domain"/>
    <property type="match status" value="1"/>
</dbReference>